<evidence type="ECO:0000256" key="2">
    <source>
        <dbReference type="SAM" id="MobiDB-lite"/>
    </source>
</evidence>
<accession>A0AAD1WF49</accession>
<sequence length="264" mass="31021">MSFADIGGISDKRAETRVYTQAEVDAIIAKYSTQESVFVTDQTSLYRRIEYLEKKLINYQLHSETLVEYLRVKRIPRGLRLNIRLSFCKSNKEFCRNWYKILNKCSLDLITLTVEGLQQELSEFEKSLSDTKQKLAEVEDKVIVEGKLATISAKLPKYREEILEKKLDKFRRDTVDYLEDKVYTWRQSRPGRYFQRRKQDNSDTSVSGPEVSSGESEFGKSVFLGEHPRGDVERGRGEVHRVVPIVTEPKRRYPGRMRQQRKHW</sequence>
<dbReference type="Proteomes" id="UP001295444">
    <property type="component" value="Chromosome 06"/>
</dbReference>
<feature type="coiled-coil region" evidence="1">
    <location>
        <begin position="114"/>
        <end position="141"/>
    </location>
</feature>
<name>A0AAD1WF49_PELCU</name>
<keyword evidence="1" id="KW-0175">Coiled coil</keyword>
<evidence type="ECO:0000313" key="4">
    <source>
        <dbReference type="Proteomes" id="UP001295444"/>
    </source>
</evidence>
<feature type="compositionally biased region" description="Basic and acidic residues" evidence="2">
    <location>
        <begin position="226"/>
        <end position="241"/>
    </location>
</feature>
<reference evidence="3" key="1">
    <citation type="submission" date="2022-03" db="EMBL/GenBank/DDBJ databases">
        <authorList>
            <person name="Alioto T."/>
            <person name="Alioto T."/>
            <person name="Gomez Garrido J."/>
        </authorList>
    </citation>
    <scope>NUCLEOTIDE SEQUENCE</scope>
</reference>
<keyword evidence="4" id="KW-1185">Reference proteome</keyword>
<dbReference type="AlphaFoldDB" id="A0AAD1WF49"/>
<protein>
    <submittedName>
        <fullName evidence="3">Uncharacterized protein</fullName>
    </submittedName>
</protein>
<feature type="region of interest" description="Disordered" evidence="2">
    <location>
        <begin position="194"/>
        <end position="243"/>
    </location>
</feature>
<dbReference type="EMBL" id="OW240917">
    <property type="protein sequence ID" value="CAH2301763.1"/>
    <property type="molecule type" value="Genomic_DNA"/>
</dbReference>
<evidence type="ECO:0000256" key="1">
    <source>
        <dbReference type="SAM" id="Coils"/>
    </source>
</evidence>
<gene>
    <name evidence="3" type="ORF">PECUL_23A022129</name>
</gene>
<evidence type="ECO:0000313" key="3">
    <source>
        <dbReference type="EMBL" id="CAH2301763.1"/>
    </source>
</evidence>
<proteinExistence type="predicted"/>
<feature type="compositionally biased region" description="Low complexity" evidence="2">
    <location>
        <begin position="205"/>
        <end position="216"/>
    </location>
</feature>
<organism evidence="3 4">
    <name type="scientific">Pelobates cultripes</name>
    <name type="common">Western spadefoot toad</name>
    <dbReference type="NCBI Taxonomy" id="61616"/>
    <lineage>
        <taxon>Eukaryota</taxon>
        <taxon>Metazoa</taxon>
        <taxon>Chordata</taxon>
        <taxon>Craniata</taxon>
        <taxon>Vertebrata</taxon>
        <taxon>Euteleostomi</taxon>
        <taxon>Amphibia</taxon>
        <taxon>Batrachia</taxon>
        <taxon>Anura</taxon>
        <taxon>Pelobatoidea</taxon>
        <taxon>Pelobatidae</taxon>
        <taxon>Pelobates</taxon>
    </lineage>
</organism>